<organism evidence="2 3">
    <name type="scientific">Myodes glareolus</name>
    <name type="common">Bank vole</name>
    <name type="synonym">Clethrionomys glareolus</name>
    <dbReference type="NCBI Taxonomy" id="447135"/>
    <lineage>
        <taxon>Eukaryota</taxon>
        <taxon>Metazoa</taxon>
        <taxon>Chordata</taxon>
        <taxon>Craniata</taxon>
        <taxon>Vertebrata</taxon>
        <taxon>Euteleostomi</taxon>
        <taxon>Mammalia</taxon>
        <taxon>Eutheria</taxon>
        <taxon>Euarchontoglires</taxon>
        <taxon>Glires</taxon>
        <taxon>Rodentia</taxon>
        <taxon>Myomorpha</taxon>
        <taxon>Muroidea</taxon>
        <taxon>Cricetidae</taxon>
        <taxon>Arvicolinae</taxon>
        <taxon>Myodes</taxon>
    </lineage>
</organism>
<dbReference type="AlphaFoldDB" id="A0AAW0HMM0"/>
<feature type="domain" description="Ubiquitin carboxyl-terminal hydrolase 38-like N-terminal" evidence="1">
    <location>
        <begin position="1"/>
        <end position="44"/>
    </location>
</feature>
<name>A0AAW0HMM0_MYOGA</name>
<proteinExistence type="predicted"/>
<reference evidence="2 3" key="1">
    <citation type="journal article" date="2023" name="bioRxiv">
        <title>Conserved and derived expression patterns and positive selection on dental genes reveal complex evolutionary context of ever-growing rodent molars.</title>
        <authorList>
            <person name="Calamari Z.T."/>
            <person name="Song A."/>
            <person name="Cohen E."/>
            <person name="Akter M."/>
            <person name="Roy R.D."/>
            <person name="Hallikas O."/>
            <person name="Christensen M.M."/>
            <person name="Li P."/>
            <person name="Marangoni P."/>
            <person name="Jernvall J."/>
            <person name="Klein O.D."/>
        </authorList>
    </citation>
    <scope>NUCLEOTIDE SEQUENCE [LARGE SCALE GENOMIC DNA]</scope>
    <source>
        <strain evidence="2">V071</strain>
    </source>
</reference>
<accession>A0AAW0HMM0</accession>
<evidence type="ECO:0000313" key="2">
    <source>
        <dbReference type="EMBL" id="KAK7804079.1"/>
    </source>
</evidence>
<keyword evidence="3" id="KW-1185">Reference proteome</keyword>
<evidence type="ECO:0000313" key="3">
    <source>
        <dbReference type="Proteomes" id="UP001488838"/>
    </source>
</evidence>
<dbReference type="Proteomes" id="UP001488838">
    <property type="component" value="Unassembled WGS sequence"/>
</dbReference>
<dbReference type="EMBL" id="JBBHLL010000394">
    <property type="protein sequence ID" value="KAK7804079.1"/>
    <property type="molecule type" value="Genomic_DNA"/>
</dbReference>
<evidence type="ECO:0000259" key="1">
    <source>
        <dbReference type="Pfam" id="PF21246"/>
    </source>
</evidence>
<protein>
    <recommendedName>
        <fullName evidence="1">Ubiquitin carboxyl-terminal hydrolase 38-like N-terminal domain-containing protein</fullName>
    </recommendedName>
</protein>
<dbReference type="InterPro" id="IPR049407">
    <property type="entry name" value="Usp38-like_N"/>
</dbReference>
<gene>
    <name evidence="2" type="ORF">U0070_022390</name>
</gene>
<sequence length="153" mass="16245">MIDWVSWPLGKNIDKWIIALLKGLAAVKKFSILIEVSLAKIEKVGGLCLNLGLWPFPRSLLGAVQAWGAGSWGHCVTGLIRCSSLGLRSQLLYPDCSSQGMSAHPSLAQPWLPASPCIAPSSIEARLSVFLRPLSACCFHSTSGSAVAILGFG</sequence>
<comment type="caution">
    <text evidence="2">The sequence shown here is derived from an EMBL/GenBank/DDBJ whole genome shotgun (WGS) entry which is preliminary data.</text>
</comment>
<dbReference type="Pfam" id="PF21246">
    <property type="entry name" value="Usp38-like_N"/>
    <property type="match status" value="1"/>
</dbReference>